<protein>
    <submittedName>
        <fullName evidence="2">Uncharacterized protein</fullName>
    </submittedName>
</protein>
<proteinExistence type="predicted"/>
<dbReference type="Gene3D" id="3.30.70.1820">
    <property type="entry name" value="L1 transposable element, RRM domain"/>
    <property type="match status" value="1"/>
</dbReference>
<dbReference type="AlphaFoldDB" id="A0AAV7T5Y4"/>
<feature type="compositionally biased region" description="Polar residues" evidence="1">
    <location>
        <begin position="256"/>
        <end position="268"/>
    </location>
</feature>
<evidence type="ECO:0000313" key="3">
    <source>
        <dbReference type="Proteomes" id="UP001066276"/>
    </source>
</evidence>
<feature type="region of interest" description="Disordered" evidence="1">
    <location>
        <begin position="58"/>
        <end position="112"/>
    </location>
</feature>
<feature type="region of interest" description="Disordered" evidence="1">
    <location>
        <begin position="235"/>
        <end position="268"/>
    </location>
</feature>
<keyword evidence="3" id="KW-1185">Reference proteome</keyword>
<gene>
    <name evidence="2" type="ORF">NDU88_003607</name>
</gene>
<reference evidence="2" key="1">
    <citation type="journal article" date="2022" name="bioRxiv">
        <title>Sequencing and chromosome-scale assembly of the giantPleurodeles waltlgenome.</title>
        <authorList>
            <person name="Brown T."/>
            <person name="Elewa A."/>
            <person name="Iarovenko S."/>
            <person name="Subramanian E."/>
            <person name="Araus A.J."/>
            <person name="Petzold A."/>
            <person name="Susuki M."/>
            <person name="Suzuki K.-i.T."/>
            <person name="Hayashi T."/>
            <person name="Toyoda A."/>
            <person name="Oliveira C."/>
            <person name="Osipova E."/>
            <person name="Leigh N.D."/>
            <person name="Simon A."/>
            <person name="Yun M.H."/>
        </authorList>
    </citation>
    <scope>NUCLEOTIDE SEQUENCE</scope>
    <source>
        <strain evidence="2">20211129_DDA</strain>
        <tissue evidence="2">Liver</tissue>
    </source>
</reference>
<dbReference type="EMBL" id="JANPWB010000007">
    <property type="protein sequence ID" value="KAJ1171749.1"/>
    <property type="molecule type" value="Genomic_DNA"/>
</dbReference>
<evidence type="ECO:0000256" key="1">
    <source>
        <dbReference type="SAM" id="MobiDB-lite"/>
    </source>
</evidence>
<dbReference type="Proteomes" id="UP001066276">
    <property type="component" value="Chromosome 4_1"/>
</dbReference>
<evidence type="ECO:0000313" key="2">
    <source>
        <dbReference type="EMBL" id="KAJ1171749.1"/>
    </source>
</evidence>
<comment type="caution">
    <text evidence="2">The sequence shown here is derived from an EMBL/GenBank/DDBJ whole genome shotgun (WGS) entry which is preliminary data.</text>
</comment>
<accession>A0AAV7T5Y4</accession>
<name>A0AAV7T5Y4_PLEWA</name>
<organism evidence="2 3">
    <name type="scientific">Pleurodeles waltl</name>
    <name type="common">Iberian ribbed newt</name>
    <dbReference type="NCBI Taxonomy" id="8319"/>
    <lineage>
        <taxon>Eukaryota</taxon>
        <taxon>Metazoa</taxon>
        <taxon>Chordata</taxon>
        <taxon>Craniata</taxon>
        <taxon>Vertebrata</taxon>
        <taxon>Euteleostomi</taxon>
        <taxon>Amphibia</taxon>
        <taxon>Batrachia</taxon>
        <taxon>Caudata</taxon>
        <taxon>Salamandroidea</taxon>
        <taxon>Salamandridae</taxon>
        <taxon>Pleurodelinae</taxon>
        <taxon>Pleurodeles</taxon>
    </lineage>
</organism>
<sequence length="268" mass="29735">MGERRQDREGDAACSGARGGSLNFACFSGAHWSVSRNEEACPVSGALPRMIGDPFPLWQHARSGEDPCSSRGAQRGGKRQERRTGMRRAMKRLAPSAGRTTGIPPRRIEDPLPTWPHGRLDIACFSEKVADLDQRLTTVEDHNGMLPVHDAELQTLREKITDLEDWSHRDNVQFFCISEKREGTDIKIFHQSLLPELTRLTFSPPLEFQRIHRVSPPRYISSGGPARSLRVSFGMSRLSSPPEGAVPGPIPAGRSEGQSSSGFFQDHE</sequence>